<protein>
    <submittedName>
        <fullName evidence="1">Glycosyltransferase involved in cell wall biosynthesis</fullName>
    </submittedName>
</protein>
<proteinExistence type="predicted"/>
<dbReference type="SUPFAM" id="SSF53756">
    <property type="entry name" value="UDP-Glycosyltransferase/glycogen phosphorylase"/>
    <property type="match status" value="1"/>
</dbReference>
<dbReference type="AlphaFoldDB" id="A0A4R6K3N4"/>
<dbReference type="Proteomes" id="UP000294901">
    <property type="component" value="Unassembled WGS sequence"/>
</dbReference>
<comment type="caution">
    <text evidence="1">The sequence shown here is derived from an EMBL/GenBank/DDBJ whole genome shotgun (WGS) entry which is preliminary data.</text>
</comment>
<reference evidence="1 2" key="1">
    <citation type="submission" date="2019-03" db="EMBL/GenBank/DDBJ databases">
        <title>Sequencing the genomes of 1000 actinobacteria strains.</title>
        <authorList>
            <person name="Klenk H.-P."/>
        </authorList>
    </citation>
    <scope>NUCLEOTIDE SEQUENCE [LARGE SCALE GENOMIC DNA]</scope>
    <source>
        <strain evidence="1 2">DSM 43805</strain>
    </source>
</reference>
<dbReference type="Pfam" id="PF13692">
    <property type="entry name" value="Glyco_trans_1_4"/>
    <property type="match status" value="1"/>
</dbReference>
<dbReference type="GO" id="GO:0016740">
    <property type="term" value="F:transferase activity"/>
    <property type="evidence" value="ECO:0007669"/>
    <property type="project" value="UniProtKB-KW"/>
</dbReference>
<dbReference type="PANTHER" id="PTHR12526">
    <property type="entry name" value="GLYCOSYLTRANSFERASE"/>
    <property type="match status" value="1"/>
</dbReference>
<gene>
    <name evidence="1" type="ORF">C8E87_5585</name>
</gene>
<name>A0A4R6K3N4_9ACTN</name>
<keyword evidence="2" id="KW-1185">Reference proteome</keyword>
<sequence>MTERHIMTIRYGFLSTHPPTRCGLATFNSALVAHLGTPDCPGGVVRVAAKGDDPVPAPGVVHTWRATTPVGWRDTAEVLNTFDVAVIQHEYGIYPGRDGGEVLSVLHRLTVPSIVVLHTVLTHPTESQRSLLEGIVAAAGAVVTITRAAYDRLLAGYAVDPAKISVIPHGASGYADAVAPRRAEPHLLTWGLLGPGKGIEWALRGLALLRDVEPEPVYTVAGRTHPKVVELHGEAYRASLHRLGATLGIAHRVRYAPDYLDDAALGALVRSADVVVLPYDSTEQVTSGVLVEAVAARIPVVATPFPHAVELLTDGPGLLVPHKKPVALAAAIRRIITKPALAATLLERNGHAGSTLRWPAVAQRYHDLATTLVAAARPAVAAGP</sequence>
<dbReference type="Gene3D" id="3.40.50.2000">
    <property type="entry name" value="Glycogen Phosphorylase B"/>
    <property type="match status" value="2"/>
</dbReference>
<evidence type="ECO:0000313" key="1">
    <source>
        <dbReference type="EMBL" id="TDO41835.1"/>
    </source>
</evidence>
<dbReference type="EMBL" id="SNWR01000001">
    <property type="protein sequence ID" value="TDO41835.1"/>
    <property type="molecule type" value="Genomic_DNA"/>
</dbReference>
<evidence type="ECO:0000313" key="2">
    <source>
        <dbReference type="Proteomes" id="UP000294901"/>
    </source>
</evidence>
<organism evidence="1 2">
    <name type="scientific">Paractinoplanes brasiliensis</name>
    <dbReference type="NCBI Taxonomy" id="52695"/>
    <lineage>
        <taxon>Bacteria</taxon>
        <taxon>Bacillati</taxon>
        <taxon>Actinomycetota</taxon>
        <taxon>Actinomycetes</taxon>
        <taxon>Micromonosporales</taxon>
        <taxon>Micromonosporaceae</taxon>
        <taxon>Paractinoplanes</taxon>
    </lineage>
</organism>
<keyword evidence="1" id="KW-0808">Transferase</keyword>
<accession>A0A4R6K3N4</accession>